<sequence>MREERRDMKLKHYVPQGIQRNINNIIYTIQHFYKTLCVVLLPATFHNAFLCVPFTSPMFFHNAESFVFSDVKSILLRLLVDVLCRRTPLHTTGISYQYHTLQYEFNE</sequence>
<keyword evidence="1" id="KW-1185">Reference proteome</keyword>
<reference evidence="1" key="1">
    <citation type="submission" date="2022-06" db="EMBL/GenBank/DDBJ databases">
        <authorList>
            <person name="Berger JAMES D."/>
            <person name="Berger JAMES D."/>
        </authorList>
    </citation>
    <scope>NUCLEOTIDE SEQUENCE [LARGE SCALE GENOMIC DNA]</scope>
</reference>
<dbReference type="AlphaFoldDB" id="A0AA85JF48"/>
<evidence type="ECO:0000313" key="1">
    <source>
        <dbReference type="Proteomes" id="UP000050795"/>
    </source>
</evidence>
<reference evidence="2" key="2">
    <citation type="submission" date="2023-11" db="UniProtKB">
        <authorList>
            <consortium name="WormBaseParasite"/>
        </authorList>
    </citation>
    <scope>IDENTIFICATION</scope>
</reference>
<evidence type="ECO:0000313" key="2">
    <source>
        <dbReference type="WBParaSite" id="TREG1_17930.1"/>
    </source>
</evidence>
<dbReference type="WBParaSite" id="TREG1_17930.1">
    <property type="protein sequence ID" value="TREG1_17930.1"/>
    <property type="gene ID" value="TREG1_17930"/>
</dbReference>
<protein>
    <submittedName>
        <fullName evidence="2">Uncharacterized protein</fullName>
    </submittedName>
</protein>
<proteinExistence type="predicted"/>
<name>A0AA85JF48_TRIRE</name>
<accession>A0AA85JF48</accession>
<dbReference type="Proteomes" id="UP000050795">
    <property type="component" value="Unassembled WGS sequence"/>
</dbReference>
<organism evidence="1 2">
    <name type="scientific">Trichobilharzia regenti</name>
    <name type="common">Nasal bird schistosome</name>
    <dbReference type="NCBI Taxonomy" id="157069"/>
    <lineage>
        <taxon>Eukaryota</taxon>
        <taxon>Metazoa</taxon>
        <taxon>Spiralia</taxon>
        <taxon>Lophotrochozoa</taxon>
        <taxon>Platyhelminthes</taxon>
        <taxon>Trematoda</taxon>
        <taxon>Digenea</taxon>
        <taxon>Strigeidida</taxon>
        <taxon>Schistosomatoidea</taxon>
        <taxon>Schistosomatidae</taxon>
        <taxon>Trichobilharzia</taxon>
    </lineage>
</organism>